<sequence>MLIILLGMLVGLVLGLTGAGGGILAIPALTLGLGWTLAQATPVALLAVGMAAALGALDGLRRGLVRYKAAALMAIVGSITSPIGLHLARLLPAKALVLMFSAVMMFVSLRMFLQARADAREDASIGVLEKNCMLNPATGRLTWNARCSLTLVSIGATSGLLTGLLSVGGGFLIVPAFRKFSDVRIHAVVSTSLMVVALVSLGTLGNLMSQGVSLSSEGVMFIAATLAGMVAGRVTAPHVSAQWLQQGFAALCAVIGVLMLAKVLLTAF</sequence>
<evidence type="ECO:0000313" key="7">
    <source>
        <dbReference type="EMBL" id="PAA15684.1"/>
    </source>
</evidence>
<feature type="transmembrane region" description="Helical" evidence="6">
    <location>
        <begin position="95"/>
        <end position="113"/>
    </location>
</feature>
<feature type="transmembrane region" description="Helical" evidence="6">
    <location>
        <begin position="248"/>
        <end position="265"/>
    </location>
</feature>
<comment type="subcellular location">
    <subcellularLocation>
        <location evidence="6">Cell membrane</location>
        <topology evidence="6">Multi-pass membrane protein</topology>
    </subcellularLocation>
    <subcellularLocation>
        <location evidence="1">Membrane</location>
        <topology evidence="1">Multi-pass membrane protein</topology>
    </subcellularLocation>
</comment>
<evidence type="ECO:0000256" key="6">
    <source>
        <dbReference type="RuleBase" id="RU363041"/>
    </source>
</evidence>
<feature type="transmembrane region" description="Helical" evidence="6">
    <location>
        <begin position="35"/>
        <end position="57"/>
    </location>
</feature>
<dbReference type="PANTHER" id="PTHR43701:SF2">
    <property type="entry name" value="MEMBRANE TRANSPORTER PROTEIN YJNA-RELATED"/>
    <property type="match status" value="1"/>
</dbReference>
<keyword evidence="4 6" id="KW-1133">Transmembrane helix</keyword>
<feature type="transmembrane region" description="Helical" evidence="6">
    <location>
        <begin position="69"/>
        <end position="89"/>
    </location>
</feature>
<feature type="transmembrane region" description="Helical" evidence="6">
    <location>
        <begin position="185"/>
        <end position="207"/>
    </location>
</feature>
<dbReference type="OrthoDB" id="7031033at2"/>
<keyword evidence="6" id="KW-1003">Cell membrane</keyword>
<feature type="transmembrane region" description="Helical" evidence="6">
    <location>
        <begin position="149"/>
        <end position="173"/>
    </location>
</feature>
<dbReference type="Proteomes" id="UP000215861">
    <property type="component" value="Unassembled WGS sequence"/>
</dbReference>
<evidence type="ECO:0000256" key="4">
    <source>
        <dbReference type="ARBA" id="ARBA00022989"/>
    </source>
</evidence>
<feature type="transmembrane region" description="Helical" evidence="6">
    <location>
        <begin position="219"/>
        <end position="236"/>
    </location>
</feature>
<organism evidence="7 8">
    <name type="scientific">Pseudomonas fragi</name>
    <dbReference type="NCBI Taxonomy" id="296"/>
    <lineage>
        <taxon>Bacteria</taxon>
        <taxon>Pseudomonadati</taxon>
        <taxon>Pseudomonadota</taxon>
        <taxon>Gammaproteobacteria</taxon>
        <taxon>Pseudomonadales</taxon>
        <taxon>Pseudomonadaceae</taxon>
        <taxon>Pseudomonas</taxon>
    </lineage>
</organism>
<dbReference type="InterPro" id="IPR051598">
    <property type="entry name" value="TSUP/Inactive_protease-like"/>
</dbReference>
<name>A0A267AV51_PSEFR</name>
<comment type="caution">
    <text evidence="7">The sequence shown here is derived from an EMBL/GenBank/DDBJ whole genome shotgun (WGS) entry which is preliminary data.</text>
</comment>
<dbReference type="PANTHER" id="PTHR43701">
    <property type="entry name" value="MEMBRANE TRANSPORTER PROTEIN MJ0441-RELATED"/>
    <property type="match status" value="1"/>
</dbReference>
<gene>
    <name evidence="7" type="ORF">CJU81_00075</name>
</gene>
<dbReference type="InterPro" id="IPR002781">
    <property type="entry name" value="TM_pro_TauE-like"/>
</dbReference>
<dbReference type="AlphaFoldDB" id="A0A267AV51"/>
<keyword evidence="5 6" id="KW-0472">Membrane</keyword>
<protein>
    <recommendedName>
        <fullName evidence="6">Probable membrane transporter protein</fullName>
    </recommendedName>
</protein>
<dbReference type="RefSeq" id="WP_095035020.1">
    <property type="nucleotide sequence ID" value="NZ_NQKQ01000001.1"/>
</dbReference>
<evidence type="ECO:0000313" key="8">
    <source>
        <dbReference type="Proteomes" id="UP000215861"/>
    </source>
</evidence>
<dbReference type="GO" id="GO:0005886">
    <property type="term" value="C:plasma membrane"/>
    <property type="evidence" value="ECO:0007669"/>
    <property type="project" value="UniProtKB-SubCell"/>
</dbReference>
<evidence type="ECO:0000256" key="3">
    <source>
        <dbReference type="ARBA" id="ARBA00022692"/>
    </source>
</evidence>
<evidence type="ECO:0000256" key="2">
    <source>
        <dbReference type="ARBA" id="ARBA00009142"/>
    </source>
</evidence>
<proteinExistence type="inferred from homology"/>
<keyword evidence="3 6" id="KW-0812">Transmembrane</keyword>
<evidence type="ECO:0000256" key="1">
    <source>
        <dbReference type="ARBA" id="ARBA00004141"/>
    </source>
</evidence>
<dbReference type="Pfam" id="PF01925">
    <property type="entry name" value="TauE"/>
    <property type="match status" value="1"/>
</dbReference>
<evidence type="ECO:0000256" key="5">
    <source>
        <dbReference type="ARBA" id="ARBA00023136"/>
    </source>
</evidence>
<accession>A0A267AV51</accession>
<dbReference type="EMBL" id="NQKQ01000001">
    <property type="protein sequence ID" value="PAA15684.1"/>
    <property type="molecule type" value="Genomic_DNA"/>
</dbReference>
<reference evidence="7 8" key="1">
    <citation type="submission" date="2017-08" db="EMBL/GenBank/DDBJ databases">
        <title>Genomic and metabolic characterisation of spoilage-associated Pseudomonas species.</title>
        <authorList>
            <person name="Stanborough T."/>
            <person name="Fegan N."/>
            <person name="Powell S.M."/>
            <person name="Singh T."/>
            <person name="Tamplin M.L."/>
            <person name="Chandry P.S."/>
        </authorList>
    </citation>
    <scope>NUCLEOTIDE SEQUENCE [LARGE SCALE GENOMIC DNA]</scope>
    <source>
        <strain evidence="7 8">F1801</strain>
    </source>
</reference>
<comment type="similarity">
    <text evidence="2 6">Belongs to the 4-toluene sulfonate uptake permease (TSUP) (TC 2.A.102) family.</text>
</comment>